<proteinExistence type="predicted"/>
<reference evidence="3" key="1">
    <citation type="submission" date="2016-06" db="EMBL/GenBank/DDBJ databases">
        <authorList>
            <person name="Varghese N."/>
            <person name="Submissions Spin"/>
        </authorList>
    </citation>
    <scope>NUCLEOTIDE SEQUENCE [LARGE SCALE GENOMIC DNA]</scope>
    <source>
        <strain evidence="3">DSM 44815</strain>
    </source>
</reference>
<dbReference type="PATRIC" id="fig|261654.4.peg.4204"/>
<dbReference type="EMBL" id="LT594323">
    <property type="protein sequence ID" value="SBT48652.1"/>
    <property type="molecule type" value="Genomic_DNA"/>
</dbReference>
<sequence>MKSGARIALAVGFGYVLGRRKKLRTALTLAAAVAAGRASQQPGGLKQVAGNLLGATGQLGNLGKLGAPLVTAGKAAATAAAGSGIDAVSGKLRGSADALRRRSGQQPDDLERSAPDEEQELDEQPEAGDDEPDDDRERDERPVARRRGR</sequence>
<dbReference type="AlphaFoldDB" id="A0A1A8ZXJ8"/>
<evidence type="ECO:0000256" key="1">
    <source>
        <dbReference type="SAM" id="MobiDB-lite"/>
    </source>
</evidence>
<dbReference type="Proteomes" id="UP000199385">
    <property type="component" value="Chromosome I"/>
</dbReference>
<gene>
    <name evidence="2" type="ORF">GA0070611_4137</name>
</gene>
<dbReference type="STRING" id="261654.GA0070611_4137"/>
<feature type="region of interest" description="Disordered" evidence="1">
    <location>
        <begin position="92"/>
        <end position="149"/>
    </location>
</feature>
<evidence type="ECO:0000313" key="2">
    <source>
        <dbReference type="EMBL" id="SBT48652.1"/>
    </source>
</evidence>
<name>A0A1A8ZXJ8_9ACTN</name>
<organism evidence="2 3">
    <name type="scientific">Micromonospora auratinigra</name>
    <dbReference type="NCBI Taxonomy" id="261654"/>
    <lineage>
        <taxon>Bacteria</taxon>
        <taxon>Bacillati</taxon>
        <taxon>Actinomycetota</taxon>
        <taxon>Actinomycetes</taxon>
        <taxon>Micromonosporales</taxon>
        <taxon>Micromonosporaceae</taxon>
        <taxon>Micromonospora</taxon>
    </lineage>
</organism>
<dbReference type="RefSeq" id="WP_091666743.1">
    <property type="nucleotide sequence ID" value="NZ_LT594323.1"/>
</dbReference>
<feature type="compositionally biased region" description="Acidic residues" evidence="1">
    <location>
        <begin position="116"/>
        <end position="137"/>
    </location>
</feature>
<evidence type="ECO:0000313" key="3">
    <source>
        <dbReference type="Proteomes" id="UP000199385"/>
    </source>
</evidence>
<protein>
    <submittedName>
        <fullName evidence="2">Uncharacterized protein</fullName>
    </submittedName>
</protein>
<accession>A0A1A8ZXJ8</accession>
<keyword evidence="3" id="KW-1185">Reference proteome</keyword>